<protein>
    <submittedName>
        <fullName evidence="3">Uncharacterized protein</fullName>
    </submittedName>
</protein>
<dbReference type="AlphaFoldDB" id="Q47HB3"/>
<dbReference type="KEGG" id="dar:Daro_1012"/>
<name>Q47HB3_DECAR</name>
<dbReference type="OrthoDB" id="9891864at2"/>
<evidence type="ECO:0000313" key="3">
    <source>
        <dbReference type="EMBL" id="AAZ45768.1"/>
    </source>
</evidence>
<keyword evidence="2" id="KW-0472">Membrane</keyword>
<sequence length="334" mass="35715">MCTNRLGQQALSAMARRSNRKQEQLTLPELELFVAEFVPAAVMTEFSVEALPPVAEPAKLAGEARKAPRKRVAKPTMVLVGQSAEASLAPAVAQAGILVPVEMPHGSGFAGPLPAQAAATPDSHCELAAAPAAVAPPIAAAPRPPAGLRSAVSEKAADPLAASQAASGSNRLRIGVQIGSIAASLAIVLALAVGGAQFIETQNRQRDLIAAQKYALLQARDAKTAEVNARAVELFLRYNDLLLQVNAPIARNARKETRYWKENLAVNLLESLFSLTRGNREWEATIGWALEKHGRFIREQRLSCAAYSPEFVLYLEKVLTARAVAFCRDMPTTD</sequence>
<proteinExistence type="predicted"/>
<keyword evidence="2" id="KW-0812">Transmembrane</keyword>
<reference evidence="3" key="1">
    <citation type="submission" date="2005-08" db="EMBL/GenBank/DDBJ databases">
        <title>Complete sequence of Dechloromonas aromatica RCB.</title>
        <authorList>
            <person name="Salinero K.K."/>
            <person name="Copeland A."/>
            <person name="Lucas S."/>
            <person name="Lapidus A."/>
            <person name="Barry K."/>
            <person name="Detter J.C."/>
            <person name="Glavina T."/>
            <person name="Hammon N."/>
            <person name="Israni S."/>
            <person name="Pitluck S."/>
            <person name="Di Bartolo G."/>
            <person name="Trong S."/>
            <person name="Schmutz J."/>
            <person name="Larimer F."/>
            <person name="Land M."/>
            <person name="Ivanova N."/>
            <person name="Richardson P."/>
        </authorList>
    </citation>
    <scope>NUCLEOTIDE SEQUENCE</scope>
    <source>
        <strain evidence="3">RCB</strain>
    </source>
</reference>
<evidence type="ECO:0000256" key="1">
    <source>
        <dbReference type="SAM" id="MobiDB-lite"/>
    </source>
</evidence>
<organism evidence="3">
    <name type="scientific">Dechloromonas aromatica (strain RCB)</name>
    <dbReference type="NCBI Taxonomy" id="159087"/>
    <lineage>
        <taxon>Bacteria</taxon>
        <taxon>Pseudomonadati</taxon>
        <taxon>Pseudomonadota</taxon>
        <taxon>Betaproteobacteria</taxon>
        <taxon>Rhodocyclales</taxon>
        <taxon>Azonexaceae</taxon>
        <taxon>Dechloromonas</taxon>
    </lineage>
</organism>
<feature type="transmembrane region" description="Helical" evidence="2">
    <location>
        <begin position="178"/>
        <end position="199"/>
    </location>
</feature>
<dbReference type="EMBL" id="CP000089">
    <property type="protein sequence ID" value="AAZ45768.1"/>
    <property type="molecule type" value="Genomic_DNA"/>
</dbReference>
<accession>Q47HB3</accession>
<evidence type="ECO:0000256" key="2">
    <source>
        <dbReference type="SAM" id="Phobius"/>
    </source>
</evidence>
<feature type="compositionally biased region" description="Polar residues" evidence="1">
    <location>
        <begin position="1"/>
        <end position="11"/>
    </location>
</feature>
<dbReference type="STRING" id="159087.Daro_1012"/>
<gene>
    <name evidence="3" type="ordered locus">Daro_1012</name>
</gene>
<keyword evidence="2" id="KW-1133">Transmembrane helix</keyword>
<feature type="region of interest" description="Disordered" evidence="1">
    <location>
        <begin position="1"/>
        <end position="21"/>
    </location>
</feature>
<dbReference type="HOGENOM" id="CLU_830853_0_0_4"/>